<comment type="subcellular location">
    <subcellularLocation>
        <location evidence="1">Secreted</location>
    </subcellularLocation>
</comment>
<dbReference type="AlphaFoldDB" id="A0A918ANT8"/>
<keyword evidence="6" id="KW-1185">Reference proteome</keyword>
<keyword evidence="3" id="KW-0732">Signal</keyword>
<dbReference type="PROSITE" id="PS50231">
    <property type="entry name" value="RICIN_B_LECTIN"/>
    <property type="match status" value="1"/>
</dbReference>
<evidence type="ECO:0000313" key="5">
    <source>
        <dbReference type="EMBL" id="GGP64724.1"/>
    </source>
</evidence>
<protein>
    <recommendedName>
        <fullName evidence="4">Ricin B lectin domain-containing protein</fullName>
    </recommendedName>
</protein>
<dbReference type="GO" id="GO:0005576">
    <property type="term" value="C:extracellular region"/>
    <property type="evidence" value="ECO:0007669"/>
    <property type="project" value="UniProtKB-SubCell"/>
</dbReference>
<dbReference type="Gene3D" id="2.80.10.50">
    <property type="match status" value="1"/>
</dbReference>
<dbReference type="SUPFAM" id="SSF49478">
    <property type="entry name" value="Cna protein B-type domain"/>
    <property type="match status" value="1"/>
</dbReference>
<dbReference type="Proteomes" id="UP000639606">
    <property type="component" value="Unassembled WGS sequence"/>
</dbReference>
<sequence length="370" mass="39068">MLAVGLVVAGAGPAGAADEGRVVGWVFFDRDGDRGRDADEPPRVGASVTVRGVGSGVERTGVTDGEGRFEVAGLPLGAYDVTASAAGYRSLDASSRRVELADATPVNAWFPQQGGEISGRAWLDADGDGVREGGESAVDTTFTLIGHSDHEGTVLRALPSGGGQYAFHDLPAGTYRVEAAAPAGTRATRPLRGDWRADSNVVGTPLSTPPTRLPVAWWAYDLDAGFAPGSGPLNPGLVNALSGWCLDQEYPQGTATTGVGAYHCNGQANQRWVLRWDSADTAVVVDELSGWCLDQEYPQGTATTAVGAWPCNGGANQRWRMERDHYDDTTTLVNALSGWCLDQEYPQGTVTTGVGAYYCNGQANQRWKFQ</sequence>
<accession>A0A918ANT8</accession>
<dbReference type="EMBL" id="BMRG01000008">
    <property type="protein sequence ID" value="GGP64724.1"/>
    <property type="molecule type" value="Genomic_DNA"/>
</dbReference>
<dbReference type="Pfam" id="PF00652">
    <property type="entry name" value="Ricin_B_lectin"/>
    <property type="match status" value="1"/>
</dbReference>
<dbReference type="InterPro" id="IPR035992">
    <property type="entry name" value="Ricin_B-like_lectins"/>
</dbReference>
<name>A0A918ANT8_9PSEU</name>
<evidence type="ECO:0000256" key="1">
    <source>
        <dbReference type="ARBA" id="ARBA00004613"/>
    </source>
</evidence>
<organism evidence="5 6">
    <name type="scientific">Saccharothrix coeruleofusca</name>
    <dbReference type="NCBI Taxonomy" id="33919"/>
    <lineage>
        <taxon>Bacteria</taxon>
        <taxon>Bacillati</taxon>
        <taxon>Actinomycetota</taxon>
        <taxon>Actinomycetes</taxon>
        <taxon>Pseudonocardiales</taxon>
        <taxon>Pseudonocardiaceae</taxon>
        <taxon>Saccharothrix</taxon>
    </lineage>
</organism>
<gene>
    <name evidence="5" type="ORF">GCM10010185_41580</name>
</gene>
<evidence type="ECO:0000256" key="3">
    <source>
        <dbReference type="ARBA" id="ARBA00022729"/>
    </source>
</evidence>
<dbReference type="SUPFAM" id="SSF50370">
    <property type="entry name" value="Ricin B-like lectins"/>
    <property type="match status" value="1"/>
</dbReference>
<comment type="caution">
    <text evidence="5">The sequence shown here is derived from an EMBL/GenBank/DDBJ whole genome shotgun (WGS) entry which is preliminary data.</text>
</comment>
<reference evidence="5" key="2">
    <citation type="submission" date="2020-09" db="EMBL/GenBank/DDBJ databases">
        <authorList>
            <person name="Sun Q."/>
            <person name="Ohkuma M."/>
        </authorList>
    </citation>
    <scope>NUCLEOTIDE SEQUENCE</scope>
    <source>
        <strain evidence="5">JCM 3313</strain>
    </source>
</reference>
<feature type="domain" description="Ricin B lectin" evidence="4">
    <location>
        <begin position="234"/>
        <end position="370"/>
    </location>
</feature>
<proteinExistence type="predicted"/>
<dbReference type="InterPro" id="IPR033764">
    <property type="entry name" value="Sdr_B"/>
</dbReference>
<keyword evidence="2" id="KW-0964">Secreted</keyword>
<dbReference type="CDD" id="cd00161">
    <property type="entry name" value="beta-trefoil_Ricin-like"/>
    <property type="match status" value="1"/>
</dbReference>
<evidence type="ECO:0000256" key="2">
    <source>
        <dbReference type="ARBA" id="ARBA00022525"/>
    </source>
</evidence>
<evidence type="ECO:0000259" key="4">
    <source>
        <dbReference type="SMART" id="SM00458"/>
    </source>
</evidence>
<reference evidence="5" key="1">
    <citation type="journal article" date="2014" name="Int. J. Syst. Evol. Microbiol.">
        <title>Complete genome sequence of Corynebacterium casei LMG S-19264T (=DSM 44701T), isolated from a smear-ripened cheese.</title>
        <authorList>
            <consortium name="US DOE Joint Genome Institute (JGI-PGF)"/>
            <person name="Walter F."/>
            <person name="Albersmeier A."/>
            <person name="Kalinowski J."/>
            <person name="Ruckert C."/>
        </authorList>
    </citation>
    <scope>NUCLEOTIDE SEQUENCE</scope>
    <source>
        <strain evidence="5">JCM 3313</strain>
    </source>
</reference>
<dbReference type="SMART" id="SM00458">
    <property type="entry name" value="RICIN"/>
    <property type="match status" value="1"/>
</dbReference>
<evidence type="ECO:0000313" key="6">
    <source>
        <dbReference type="Proteomes" id="UP000639606"/>
    </source>
</evidence>
<dbReference type="InterPro" id="IPR000772">
    <property type="entry name" value="Ricin_B_lectin"/>
</dbReference>
<dbReference type="Pfam" id="PF17210">
    <property type="entry name" value="SdrD_B"/>
    <property type="match status" value="1"/>
</dbReference>
<dbReference type="Gene3D" id="2.60.40.10">
    <property type="entry name" value="Immunoglobulins"/>
    <property type="match status" value="2"/>
</dbReference>
<dbReference type="SUPFAM" id="SSF117074">
    <property type="entry name" value="Hypothetical protein PA1324"/>
    <property type="match status" value="1"/>
</dbReference>
<dbReference type="Pfam" id="PF13620">
    <property type="entry name" value="CarboxypepD_reg"/>
    <property type="match status" value="1"/>
</dbReference>
<dbReference type="InterPro" id="IPR013783">
    <property type="entry name" value="Ig-like_fold"/>
</dbReference>
<dbReference type="GO" id="GO:0005975">
    <property type="term" value="P:carbohydrate metabolic process"/>
    <property type="evidence" value="ECO:0007669"/>
    <property type="project" value="UniProtKB-ARBA"/>
</dbReference>